<dbReference type="GO" id="GO:0010181">
    <property type="term" value="F:FMN binding"/>
    <property type="evidence" value="ECO:0007669"/>
    <property type="project" value="UniProtKB-UniRule"/>
</dbReference>
<dbReference type="OrthoDB" id="9780392at2"/>
<dbReference type="Pfam" id="PF01243">
    <property type="entry name" value="PNPOx_N"/>
    <property type="match status" value="1"/>
</dbReference>
<dbReference type="InterPro" id="IPR011576">
    <property type="entry name" value="Pyridox_Oxase_N"/>
</dbReference>
<comment type="pathway">
    <text evidence="5">Cofactor metabolism; pyridoxal 5'-phosphate salvage; pyridoxal 5'-phosphate from pyridoxamine 5'-phosphate: step 1/1.</text>
</comment>
<comment type="catalytic activity">
    <reaction evidence="5">
        <text>pyridoxamine 5'-phosphate + O2 + H2O = pyridoxal 5'-phosphate + H2O2 + NH4(+)</text>
        <dbReference type="Rhea" id="RHEA:15817"/>
        <dbReference type="ChEBI" id="CHEBI:15377"/>
        <dbReference type="ChEBI" id="CHEBI:15379"/>
        <dbReference type="ChEBI" id="CHEBI:16240"/>
        <dbReference type="ChEBI" id="CHEBI:28938"/>
        <dbReference type="ChEBI" id="CHEBI:58451"/>
        <dbReference type="ChEBI" id="CHEBI:597326"/>
        <dbReference type="EC" id="1.4.3.5"/>
    </reaction>
</comment>
<evidence type="ECO:0000313" key="9">
    <source>
        <dbReference type="EMBL" id="SEO43249.1"/>
    </source>
</evidence>
<dbReference type="InterPro" id="IPR019576">
    <property type="entry name" value="Pyridoxamine_oxidase_dimer_C"/>
</dbReference>
<feature type="binding site" evidence="5 6">
    <location>
        <position position="88"/>
    </location>
    <ligand>
        <name>FMN</name>
        <dbReference type="ChEBI" id="CHEBI:58210"/>
    </ligand>
</feature>
<dbReference type="PANTHER" id="PTHR10851:SF0">
    <property type="entry name" value="PYRIDOXINE-5'-PHOSPHATE OXIDASE"/>
    <property type="match status" value="1"/>
</dbReference>
<name>A0A1H8PMK7_9GAMM</name>
<dbReference type="GO" id="GO:0008615">
    <property type="term" value="P:pyridoxine biosynthetic process"/>
    <property type="evidence" value="ECO:0007669"/>
    <property type="project" value="UniProtKB-UniRule"/>
</dbReference>
<dbReference type="NCBIfam" id="NF004231">
    <property type="entry name" value="PRK05679.1"/>
    <property type="match status" value="1"/>
</dbReference>
<feature type="binding site" evidence="5 6">
    <location>
        <begin position="123"/>
        <end position="124"/>
    </location>
    <ligand>
        <name>FMN</name>
        <dbReference type="ChEBI" id="CHEBI:58210"/>
    </ligand>
</feature>
<dbReference type="GO" id="GO:0004733">
    <property type="term" value="F:pyridoxamine phosphate oxidase activity"/>
    <property type="evidence" value="ECO:0007669"/>
    <property type="project" value="UniProtKB-UniRule"/>
</dbReference>
<dbReference type="InterPro" id="IPR012349">
    <property type="entry name" value="Split_barrel_FMN-bd"/>
</dbReference>
<proteinExistence type="inferred from homology"/>
<dbReference type="PIRSF" id="PIRSF000190">
    <property type="entry name" value="Pyd_amn-ph_oxd"/>
    <property type="match status" value="1"/>
</dbReference>
<evidence type="ECO:0000256" key="6">
    <source>
        <dbReference type="PIRSR" id="PIRSR000190-2"/>
    </source>
</evidence>
<keyword evidence="4 5" id="KW-0560">Oxidoreductase</keyword>
<feature type="binding site" evidence="5 6">
    <location>
        <position position="65"/>
    </location>
    <ligand>
        <name>FMN</name>
        <dbReference type="ChEBI" id="CHEBI:58210"/>
    </ligand>
</feature>
<dbReference type="NCBIfam" id="TIGR00558">
    <property type="entry name" value="pdxH"/>
    <property type="match status" value="1"/>
</dbReference>
<keyword evidence="5" id="KW-0664">Pyridoxine biosynthesis</keyword>
<feature type="binding site" evidence="5 6">
    <location>
        <position position="66"/>
    </location>
    <ligand>
        <name>FMN</name>
        <dbReference type="ChEBI" id="CHEBI:58210"/>
    </ligand>
</feature>
<feature type="domain" description="Pyridoxamine 5'-phosphate oxidase N-terminal" evidence="7">
    <location>
        <begin position="23"/>
        <end position="138"/>
    </location>
</feature>
<evidence type="ECO:0000259" key="8">
    <source>
        <dbReference type="Pfam" id="PF10590"/>
    </source>
</evidence>
<evidence type="ECO:0000256" key="1">
    <source>
        <dbReference type="ARBA" id="ARBA00007301"/>
    </source>
</evidence>
<keyword evidence="3 5" id="KW-0288">FMN</keyword>
<dbReference type="RefSeq" id="WP_091638924.1">
    <property type="nucleotide sequence ID" value="NZ_FOEG01000001.1"/>
</dbReference>
<dbReference type="Gene3D" id="2.30.110.10">
    <property type="entry name" value="Electron Transport, Fmn-binding Protein, Chain A"/>
    <property type="match status" value="1"/>
</dbReference>
<evidence type="ECO:0000313" key="10">
    <source>
        <dbReference type="Proteomes" id="UP000199657"/>
    </source>
</evidence>
<dbReference type="Proteomes" id="UP000199657">
    <property type="component" value="Unassembled WGS sequence"/>
</dbReference>
<evidence type="ECO:0000256" key="4">
    <source>
        <dbReference type="ARBA" id="ARBA00023002"/>
    </source>
</evidence>
<comment type="catalytic activity">
    <reaction evidence="5">
        <text>pyridoxine 5'-phosphate + O2 = pyridoxal 5'-phosphate + H2O2</text>
        <dbReference type="Rhea" id="RHEA:15149"/>
        <dbReference type="ChEBI" id="CHEBI:15379"/>
        <dbReference type="ChEBI" id="CHEBI:16240"/>
        <dbReference type="ChEBI" id="CHEBI:58589"/>
        <dbReference type="ChEBI" id="CHEBI:597326"/>
        <dbReference type="EC" id="1.4.3.5"/>
    </reaction>
</comment>
<comment type="pathway">
    <text evidence="5">Cofactor metabolism; pyridoxal 5'-phosphate salvage; pyridoxal 5'-phosphate from pyridoxine 5'-phosphate: step 1/1.</text>
</comment>
<dbReference type="PANTHER" id="PTHR10851">
    <property type="entry name" value="PYRIDOXINE-5-PHOSPHATE OXIDASE"/>
    <property type="match status" value="1"/>
</dbReference>
<comment type="similarity">
    <text evidence="1 5">Belongs to the pyridoxamine 5'-phosphate oxidase family.</text>
</comment>
<dbReference type="SUPFAM" id="SSF50475">
    <property type="entry name" value="FMN-binding split barrel"/>
    <property type="match status" value="1"/>
</dbReference>
<keyword evidence="2 5" id="KW-0285">Flavoprotein</keyword>
<accession>A0A1H8PMK7</accession>
<sequence length="196" mass="22066">MTLREQAIDRFQEWFRQAQDCAEIADATAMTLATVSDGGQPAARTVLLKGVDHRGFVFYTNTRSRKGLHLATQPRAAVCFYWAPLNLQVLVEGDVSQVSGDEADAYFASRPRLSQVGAWASEQSQPLDSPETLAARVDALEREYADQPVPRPPHWTGYRIDPTLMEFWAAADGRLHRRERYQRDGDGAWSHCFVNP</sequence>
<feature type="binding site" evidence="5">
    <location>
        <position position="110"/>
    </location>
    <ligand>
        <name>substrate</name>
    </ligand>
</feature>
<feature type="binding site" evidence="5">
    <location>
        <position position="49"/>
    </location>
    <ligand>
        <name>substrate</name>
    </ligand>
</feature>
<feature type="binding site" evidence="5 6">
    <location>
        <begin position="59"/>
        <end position="60"/>
    </location>
    <ligand>
        <name>FMN</name>
        <dbReference type="ChEBI" id="CHEBI:58210"/>
    </ligand>
</feature>
<feature type="binding site" evidence="5 6">
    <location>
        <position position="168"/>
    </location>
    <ligand>
        <name>FMN</name>
        <dbReference type="ChEBI" id="CHEBI:58210"/>
    </ligand>
</feature>
<keyword evidence="10" id="KW-1185">Reference proteome</keyword>
<dbReference type="EMBL" id="FOEG01000001">
    <property type="protein sequence ID" value="SEO43249.1"/>
    <property type="molecule type" value="Genomic_DNA"/>
</dbReference>
<evidence type="ECO:0000256" key="2">
    <source>
        <dbReference type="ARBA" id="ARBA00022630"/>
    </source>
</evidence>
<comment type="subunit">
    <text evidence="5">Homodimer.</text>
</comment>
<organism evidence="9 10">
    <name type="scientific">Aquisalimonas asiatica</name>
    <dbReference type="NCBI Taxonomy" id="406100"/>
    <lineage>
        <taxon>Bacteria</taxon>
        <taxon>Pseudomonadati</taxon>
        <taxon>Pseudomonadota</taxon>
        <taxon>Gammaproteobacteria</taxon>
        <taxon>Chromatiales</taxon>
        <taxon>Ectothiorhodospiraceae</taxon>
        <taxon>Aquisalimonas</taxon>
    </lineage>
</organism>
<dbReference type="Pfam" id="PF10590">
    <property type="entry name" value="PNP_phzG_C"/>
    <property type="match status" value="1"/>
</dbReference>
<feature type="binding site" evidence="5">
    <location>
        <position position="114"/>
    </location>
    <ligand>
        <name>substrate</name>
    </ligand>
</feature>
<evidence type="ECO:0000256" key="3">
    <source>
        <dbReference type="ARBA" id="ARBA00022643"/>
    </source>
</evidence>
<dbReference type="InterPro" id="IPR000659">
    <property type="entry name" value="Pyridox_Oxase"/>
</dbReference>
<evidence type="ECO:0000259" key="7">
    <source>
        <dbReference type="Pfam" id="PF01243"/>
    </source>
</evidence>
<reference evidence="9 10" key="1">
    <citation type="submission" date="2016-10" db="EMBL/GenBank/DDBJ databases">
        <authorList>
            <person name="de Groot N.N."/>
        </authorList>
    </citation>
    <scope>NUCLEOTIDE SEQUENCE [LARGE SCALE GENOMIC DNA]</scope>
    <source>
        <strain evidence="9 10">CGMCC 1.6291</strain>
    </source>
</reference>
<feature type="domain" description="Pyridoxine 5'-phosphate oxidase dimerisation C-terminal" evidence="8">
    <location>
        <begin position="155"/>
        <end position="192"/>
    </location>
</feature>
<comment type="function">
    <text evidence="5">Catalyzes the oxidation of either pyridoxine 5'-phosphate (PNP) or pyridoxamine 5'-phosphate (PMP) into pyridoxal 5'-phosphate (PLP).</text>
</comment>
<dbReference type="HAMAP" id="MF_01629">
    <property type="entry name" value="PdxH"/>
    <property type="match status" value="1"/>
</dbReference>
<dbReference type="STRING" id="406100.SAMN04488052_10151"/>
<dbReference type="EC" id="1.4.3.5" evidence="5"/>
<gene>
    <name evidence="5" type="primary">pdxH</name>
    <name evidence="9" type="ORF">SAMN04488052_10151</name>
</gene>
<comment type="cofactor">
    <cofactor evidence="5 6">
        <name>FMN</name>
        <dbReference type="ChEBI" id="CHEBI:58210"/>
    </cofactor>
    <text evidence="5 6">Binds 1 FMN per subunit.</text>
</comment>
<protein>
    <recommendedName>
        <fullName evidence="5">Pyridoxine/pyridoxamine 5'-phosphate oxidase</fullName>
        <ecNumber evidence="5">1.4.3.5</ecNumber>
    </recommendedName>
    <alternativeName>
        <fullName evidence="5">PNP/PMP oxidase</fullName>
        <shortName evidence="5">PNPOx</shortName>
    </alternativeName>
    <alternativeName>
        <fullName evidence="5">Pyridoxal 5'-phosphate synthase</fullName>
    </alternativeName>
</protein>
<feature type="binding site" evidence="5">
    <location>
        <begin position="174"/>
        <end position="176"/>
    </location>
    <ligand>
        <name>substrate</name>
    </ligand>
</feature>
<feature type="binding site" evidence="5 6">
    <location>
        <begin position="44"/>
        <end position="49"/>
    </location>
    <ligand>
        <name>FMN</name>
        <dbReference type="ChEBI" id="CHEBI:58210"/>
    </ligand>
</feature>
<dbReference type="AlphaFoldDB" id="A0A1H8PMK7"/>
<dbReference type="UniPathway" id="UPA01068">
    <property type="reaction ID" value="UER00304"/>
</dbReference>
<feature type="binding site" evidence="5">
    <location>
        <position position="106"/>
    </location>
    <ligand>
        <name>substrate</name>
    </ligand>
</feature>
<feature type="binding site" evidence="5 6">
    <location>
        <position position="178"/>
    </location>
    <ligand>
        <name>FMN</name>
        <dbReference type="ChEBI" id="CHEBI:58210"/>
    </ligand>
</feature>
<evidence type="ECO:0000256" key="5">
    <source>
        <dbReference type="HAMAP-Rule" id="MF_01629"/>
    </source>
</evidence>